<dbReference type="InterPro" id="IPR034829">
    <property type="entry name" value="DnaD-like_sf"/>
</dbReference>
<protein>
    <submittedName>
        <fullName evidence="3">Phage protein</fullName>
    </submittedName>
</protein>
<feature type="domain" description="DnaB/C C-terminal" evidence="2">
    <location>
        <begin position="372"/>
        <end position="440"/>
    </location>
</feature>
<gene>
    <name evidence="3" type="ORF">CLSPO_c07730</name>
</gene>
<reference evidence="3 4" key="1">
    <citation type="journal article" date="2015" name="PLoS ONE">
        <title>A universal mariner transposon system for forward genetic studies in the genus clostridium.</title>
        <authorList>
            <person name="Zhang Y."/>
            <person name="Grosse-Honebrink A."/>
            <person name="Minton N.P."/>
        </authorList>
    </citation>
    <scope>NUCLEOTIDE SEQUENCE [LARGE SCALE GENOMIC DNA]</scope>
    <source>
        <strain evidence="3 4">NCIMB 10696</strain>
    </source>
</reference>
<evidence type="ECO:0000256" key="1">
    <source>
        <dbReference type="ARBA" id="ARBA00093462"/>
    </source>
</evidence>
<dbReference type="SUPFAM" id="SSF158499">
    <property type="entry name" value="DnaD domain-like"/>
    <property type="match status" value="1"/>
</dbReference>
<evidence type="ECO:0000313" key="4">
    <source>
        <dbReference type="Proteomes" id="UP000033052"/>
    </source>
</evidence>
<proteinExistence type="inferred from homology"/>
<dbReference type="PANTHER" id="PTHR37293">
    <property type="entry name" value="PHAGE REPLICATION PROTEIN-RELATED"/>
    <property type="match status" value="1"/>
</dbReference>
<dbReference type="RefSeq" id="WP_033058632.1">
    <property type="nucleotide sequence ID" value="NZ_CP009225.1"/>
</dbReference>
<dbReference type="InterPro" id="IPR006343">
    <property type="entry name" value="DnaB/C_C"/>
</dbReference>
<sequence length="484" mass="57059">MAKYRQLYTEFWNDNFVLNLEPEEKYFYIYLLTNPNTSQCGIYELPKKIIEMQTGHSKETVDRLLKKFEEYKKIIYSEETNEVIILNWVKYNEPNNINAIKCVNKEIKKIKNRNFVKELYLQYSKIGLEVDKLFSDVKNSFISMDKNNKCENELKDTDKNNKDEEFFINSHAYNYTEDNFIDSNIDNKREEGYPNIDNKSEVDFIVRDENQYSCKRGDINNKLEDSFINVNIDNKVQDNFIDIDKNYEMQDRYKDINRGHEGAYKGLVSKEIISNKEKIINNKQEVISNSCCSNKQEESKYNNTPQNNNCEFKKQEGSELDEYNHMLKNNDFKKHVNTGTTAAENKTTATTTDLGVAVSCRANFKNIKDILAIFESNIHKVVPMEERKIIGWGNKFSYDMIVMAIEEAIVNNIKNIGYIEKILNTWFSKGLASIEDIEDYKSQWAEKKNKMNSKENSVDPWNYDGQREYDFEKLERKLLGWQIA</sequence>
<evidence type="ECO:0000259" key="2">
    <source>
        <dbReference type="Pfam" id="PF07261"/>
    </source>
</evidence>
<dbReference type="KEGG" id="cld:CLSPO_c07730"/>
<dbReference type="AlphaFoldDB" id="A0A7U4XTH9"/>
<dbReference type="Pfam" id="PF07261">
    <property type="entry name" value="DnaB_2"/>
    <property type="match status" value="1"/>
</dbReference>
<organism evidence="3 4">
    <name type="scientific">Clostridium sporogenes</name>
    <dbReference type="NCBI Taxonomy" id="1509"/>
    <lineage>
        <taxon>Bacteria</taxon>
        <taxon>Bacillati</taxon>
        <taxon>Bacillota</taxon>
        <taxon>Clostridia</taxon>
        <taxon>Eubacteriales</taxon>
        <taxon>Clostridiaceae</taxon>
        <taxon>Clostridium</taxon>
    </lineage>
</organism>
<evidence type="ECO:0000313" key="3">
    <source>
        <dbReference type="EMBL" id="AKC61494.1"/>
    </source>
</evidence>
<dbReference type="InterPro" id="IPR053162">
    <property type="entry name" value="DnaD"/>
</dbReference>
<comment type="similarity">
    <text evidence="1">Belongs to the DnaB/DnaD family.</text>
</comment>
<name>A0A7U4XTH9_CLOSG</name>
<accession>A0A7U4XTH9</accession>
<dbReference type="EMBL" id="CP009225">
    <property type="protein sequence ID" value="AKC61494.1"/>
    <property type="molecule type" value="Genomic_DNA"/>
</dbReference>
<dbReference type="NCBIfam" id="TIGR01446">
    <property type="entry name" value="DnaD_dom"/>
    <property type="match status" value="1"/>
</dbReference>
<dbReference type="PANTHER" id="PTHR37293:SF5">
    <property type="entry name" value="DNA REPLICATION PROTEIN"/>
    <property type="match status" value="1"/>
</dbReference>
<dbReference type="Gene3D" id="1.10.10.630">
    <property type="entry name" value="DnaD domain-like"/>
    <property type="match status" value="1"/>
</dbReference>
<dbReference type="GeneID" id="92937522"/>
<dbReference type="Proteomes" id="UP000033052">
    <property type="component" value="Chromosome"/>
</dbReference>